<proteinExistence type="evidence at transcript level"/>
<protein>
    <submittedName>
        <fullName evidence="2">Putative secreted small salivary protein</fullName>
    </submittedName>
</protein>
<evidence type="ECO:0000256" key="1">
    <source>
        <dbReference type="SAM" id="SignalP"/>
    </source>
</evidence>
<sequence>MSFKLLLTLVVLALTAFVSVNAQKPGEEYDEAFAI</sequence>
<feature type="chain" id="PRO_5002644609" evidence="1">
    <location>
        <begin position="23"/>
        <end position="35"/>
    </location>
</feature>
<accession>A2IAA9</accession>
<keyword evidence="1" id="KW-0732">Signal</keyword>
<reference evidence="2" key="1">
    <citation type="journal article" date="2007" name="BMC Genomics">
        <title>An insight into the sialome of the oriental rat flea, Xenopsylla cheopis (Rots).</title>
        <authorList>
            <person name="Andersen J.F."/>
            <person name="Hinnebusch B.J."/>
            <person name="Lucas D.A."/>
            <person name="Conrads T.P."/>
            <person name="Veenstra T.D."/>
            <person name="Pham V.M."/>
            <person name="Ribeiro J.M."/>
        </authorList>
    </citation>
    <scope>NUCLEOTIDE SEQUENCE</scope>
    <source>
        <tissue evidence="2">Salivary gland</tissue>
    </source>
</reference>
<dbReference type="EMBL" id="EF179423">
    <property type="protein sequence ID" value="ABM55429.1"/>
    <property type="molecule type" value="mRNA"/>
</dbReference>
<organism evidence="2">
    <name type="scientific">Xenopsylla cheopis</name>
    <name type="common">Oriental rat flea</name>
    <name type="synonym">Pulex cheopis</name>
    <dbReference type="NCBI Taxonomy" id="163159"/>
    <lineage>
        <taxon>Eukaryota</taxon>
        <taxon>Metazoa</taxon>
        <taxon>Ecdysozoa</taxon>
        <taxon>Arthropoda</taxon>
        <taxon>Hexapoda</taxon>
        <taxon>Insecta</taxon>
        <taxon>Pterygota</taxon>
        <taxon>Neoptera</taxon>
        <taxon>Endopterygota</taxon>
        <taxon>Siphonaptera</taxon>
        <taxon>Pulicidae</taxon>
        <taxon>Xenopsyllinae</taxon>
        <taxon>Xenopsylla</taxon>
    </lineage>
</organism>
<feature type="signal peptide" evidence="1">
    <location>
        <begin position="1"/>
        <end position="22"/>
    </location>
</feature>
<dbReference type="AlphaFoldDB" id="A2IAA9"/>
<evidence type="ECO:0000313" key="2">
    <source>
        <dbReference type="EMBL" id="ABM55429.1"/>
    </source>
</evidence>
<name>A2IAA9_XENCH</name>